<name>M1YHJ2_NITG3</name>
<feature type="domain" description="PurM-like N-terminal" evidence="2">
    <location>
        <begin position="71"/>
        <end position="183"/>
    </location>
</feature>
<accession>M1YHJ2</accession>
<feature type="domain" description="PurM-like C-terminal" evidence="3">
    <location>
        <begin position="195"/>
        <end position="347"/>
    </location>
</feature>
<sequence>MPARRITVTVIHKERTVDKPPHRKLADGLQCPVPLNDIPQILLSHGGGGRLMHQLIDTLFAAAFGTQATQHDGAVLPVNEGELAFTTDSYVVHPLFFPGGDIGRLAVWGTVNDLAMCGAVPQSLSAGFILEEGLSMETLWQVVQSMQQAAEIAGVRIATGDTKVVERGKGDGMFINTAGVGRVIAPQPVSPRRVRPGDAILLNGDVGRHGMALVQVREGLRFESAIESDCAPLNGMVRELIEGGIDLHCLRDLTRGGLATALVEIAKTSSLSFALEETKIGVTDAVRGACELLGFDPLYVANEGRCVAFVPEKQAESALQIMRRHETGRNAACIGTVEMEARGRVTLHNAFGTTRLLDMLSGDQLPRIC</sequence>
<evidence type="ECO:0000313" key="5">
    <source>
        <dbReference type="Proteomes" id="UP000011704"/>
    </source>
</evidence>
<dbReference type="InterPro" id="IPR036921">
    <property type="entry name" value="PurM-like_N_sf"/>
</dbReference>
<reference evidence="4 5" key="1">
    <citation type="journal article" date="2013" name="Front. Microbiol.">
        <title>The genome of Nitrospina gracilis illuminates the metabolism and evolution of the major marine nitrite oxidizer.</title>
        <authorList>
            <person name="Luecker S."/>
            <person name="Nowka B."/>
            <person name="Rattei T."/>
            <person name="Spieck E."/>
            <person name="and Daims H."/>
        </authorList>
    </citation>
    <scope>NUCLEOTIDE SEQUENCE [LARGE SCALE GENOMIC DNA]</scope>
    <source>
        <strain evidence="4 5">3/211</strain>
    </source>
</reference>
<dbReference type="NCBIfam" id="TIGR02124">
    <property type="entry name" value="hypE"/>
    <property type="match status" value="1"/>
</dbReference>
<dbReference type="EMBL" id="CAQJ01000021">
    <property type="protein sequence ID" value="CCQ89950.1"/>
    <property type="molecule type" value="Genomic_DNA"/>
</dbReference>
<organism evidence="4 5">
    <name type="scientific">Nitrospina gracilis (strain 3/211)</name>
    <dbReference type="NCBI Taxonomy" id="1266370"/>
    <lineage>
        <taxon>Bacteria</taxon>
        <taxon>Pseudomonadati</taxon>
        <taxon>Nitrospinota/Tectimicrobiota group</taxon>
        <taxon>Nitrospinota</taxon>
        <taxon>Nitrospinia</taxon>
        <taxon>Nitrospinales</taxon>
        <taxon>Nitrospinaceae</taxon>
        <taxon>Nitrospina</taxon>
    </lineage>
</organism>
<dbReference type="InterPro" id="IPR036676">
    <property type="entry name" value="PurM-like_C_sf"/>
</dbReference>
<dbReference type="STRING" id="1266370.NITGR_190060"/>
<dbReference type="SUPFAM" id="SSF56042">
    <property type="entry name" value="PurM C-terminal domain-like"/>
    <property type="match status" value="1"/>
</dbReference>
<dbReference type="SUPFAM" id="SSF55326">
    <property type="entry name" value="PurM N-terminal domain-like"/>
    <property type="match status" value="1"/>
</dbReference>
<proteinExistence type="inferred from homology"/>
<dbReference type="Proteomes" id="UP000011704">
    <property type="component" value="Unassembled WGS sequence"/>
</dbReference>
<dbReference type="GO" id="GO:0051604">
    <property type="term" value="P:protein maturation"/>
    <property type="evidence" value="ECO:0007669"/>
    <property type="project" value="TreeGrafter"/>
</dbReference>
<dbReference type="InParanoid" id="M1YHJ2"/>
<dbReference type="CDD" id="cd02197">
    <property type="entry name" value="HypE"/>
    <property type="match status" value="1"/>
</dbReference>
<dbReference type="Pfam" id="PF00586">
    <property type="entry name" value="AIRS"/>
    <property type="match status" value="1"/>
</dbReference>
<protein>
    <submittedName>
        <fullName evidence="4">Carbamoyl phosphate phosphatase, hydrogenase maturation protein HypE</fullName>
    </submittedName>
</protein>
<dbReference type="Pfam" id="PF02769">
    <property type="entry name" value="AIRS_C"/>
    <property type="match status" value="1"/>
</dbReference>
<evidence type="ECO:0000259" key="2">
    <source>
        <dbReference type="Pfam" id="PF00586"/>
    </source>
</evidence>
<comment type="caution">
    <text evidence="4">The sequence shown here is derived from an EMBL/GenBank/DDBJ whole genome shotgun (WGS) entry which is preliminary data.</text>
</comment>
<dbReference type="InterPro" id="IPR010918">
    <property type="entry name" value="PurM-like_C_dom"/>
</dbReference>
<dbReference type="FunCoup" id="M1YHJ2">
    <property type="interactions" value="30"/>
</dbReference>
<dbReference type="AlphaFoldDB" id="M1YHJ2"/>
<dbReference type="InterPro" id="IPR011854">
    <property type="entry name" value="HypE"/>
</dbReference>
<evidence type="ECO:0000256" key="1">
    <source>
        <dbReference type="ARBA" id="ARBA00006243"/>
    </source>
</evidence>
<comment type="similarity">
    <text evidence="1">Belongs to the HypE family.</text>
</comment>
<keyword evidence="5" id="KW-1185">Reference proteome</keyword>
<dbReference type="Gene3D" id="3.90.650.10">
    <property type="entry name" value="PurM-like C-terminal domain"/>
    <property type="match status" value="1"/>
</dbReference>
<dbReference type="HOGENOM" id="CLU_049733_0_0_0"/>
<dbReference type="PANTHER" id="PTHR30303">
    <property type="entry name" value="HYDROGENASE ISOENZYMES FORMATION PROTEIN HYPE"/>
    <property type="match status" value="1"/>
</dbReference>
<gene>
    <name evidence="4" type="primary">hypE</name>
    <name evidence="4" type="ORF">NITGR_190060</name>
</gene>
<dbReference type="PIRSF" id="PIRSF005644">
    <property type="entry name" value="Hdrgns_mtr_HypE"/>
    <property type="match status" value="1"/>
</dbReference>
<dbReference type="Gene3D" id="3.30.1330.10">
    <property type="entry name" value="PurM-like, N-terminal domain"/>
    <property type="match status" value="1"/>
</dbReference>
<evidence type="ECO:0000259" key="3">
    <source>
        <dbReference type="Pfam" id="PF02769"/>
    </source>
</evidence>
<dbReference type="InterPro" id="IPR016188">
    <property type="entry name" value="PurM-like_N"/>
</dbReference>
<dbReference type="PANTHER" id="PTHR30303:SF0">
    <property type="entry name" value="CARBAMOYL DEHYDRATASE HYPE"/>
    <property type="match status" value="1"/>
</dbReference>
<evidence type="ECO:0000313" key="4">
    <source>
        <dbReference type="EMBL" id="CCQ89950.1"/>
    </source>
</evidence>